<dbReference type="InterPro" id="IPR011989">
    <property type="entry name" value="ARM-like"/>
</dbReference>
<evidence type="ECO:0000256" key="10">
    <source>
        <dbReference type="ARBA" id="ARBA00083566"/>
    </source>
</evidence>
<sequence length="866" mass="94372">MDFVQVLEKALLGTDAQARAEAETQLKDAARDHFVPYMGMLTTVLADTNNRIDVRVLAAIALKNELVAKDLRTKESKAQRWIAIDQGDKAQIKRSALEALTTPSERVASAAAQLVAAIADIELPLGQWQELPGLLVESTKPEVPDNVKKASLIAIGYICETADPNNPAVVSQMDGLLTAIIQGAQKSEPNEVVRFAAMEALVNSLDFVKNNFANESERNFIMQVICEATEASSPELQSCAFNALSRTMLLYYEYMRPYMEQALFSLTVAGMNSSNDMVASMAVEFWSTVCEEEIEIMLTEAEAETSQIALPANARQNFHFVNTALDKILPTLLSLLTKKDEDADDDEWSVAMAAGACLTLLAQNVRNAVIPVTLQFVEANLSSSNWANRDAAIMAFGSILDGPDPNSLRQLIQQALQPLLSLMNDPSTHVKDTVAWCLGRIADSVVSAIDVEKDLPPMIHALLAGLQDAPGVATNCCWTIMNLSEQLSVTGDPTSPLAQFYPQLITSLLQSSARSDNENSARTSAYEALSTLVVFATVDVENLVLELSGAVLERLHATFAMQHQIVSGDDRASLEELQVNLLGLLTNIIRRVGSKVQSGADQLMTMFLELLQNKLPNSLVEEDVFIAVGAVAGAIGPAFEPYATAFVAFIVNALKEPDLPSSSTAVGLIADISHALGPAMSGYVPMFMAELLTILQNNDVRREIKPVVLSCIGDIASSVGGASFEPYLVPVHQILVQGARLELTADMPTDTVDYILTLRDAILDAYVGITVGMRETPHKIQPIIPDILQFLHLVSQEPEFIMSESSVRSAVGLIGDIASMYPNGEFREMLQQQWISDVIKKARDKSYGKTTRDMAKWAREQQKRQL</sequence>
<gene>
    <name evidence="12" type="ORF">B9G98_03605</name>
</gene>
<dbReference type="SMART" id="SM00185">
    <property type="entry name" value="ARM"/>
    <property type="match status" value="2"/>
</dbReference>
<dbReference type="GO" id="GO:0006606">
    <property type="term" value="P:protein import into nucleus"/>
    <property type="evidence" value="ECO:0007669"/>
    <property type="project" value="InterPro"/>
</dbReference>
<dbReference type="PROSITE" id="PS50166">
    <property type="entry name" value="IMPORTIN_B_NT"/>
    <property type="match status" value="1"/>
</dbReference>
<keyword evidence="4" id="KW-0813">Transport</keyword>
<dbReference type="GO" id="GO:0005635">
    <property type="term" value="C:nuclear envelope"/>
    <property type="evidence" value="ECO:0007669"/>
    <property type="project" value="UniProtKB-SubCell"/>
</dbReference>
<dbReference type="InterPro" id="IPR000225">
    <property type="entry name" value="Armadillo"/>
</dbReference>
<dbReference type="GO" id="GO:0005737">
    <property type="term" value="C:cytoplasm"/>
    <property type="evidence" value="ECO:0007669"/>
    <property type="project" value="UniProtKB-SubCell"/>
</dbReference>
<feature type="domain" description="Importin N-terminal" evidence="11">
    <location>
        <begin position="22"/>
        <end position="102"/>
    </location>
</feature>
<evidence type="ECO:0000313" key="13">
    <source>
        <dbReference type="Proteomes" id="UP000238350"/>
    </source>
</evidence>
<keyword evidence="5" id="KW-0963">Cytoplasm</keyword>
<comment type="caution">
    <text evidence="12">The sequence shown here is derived from an EMBL/GenBank/DDBJ whole genome shotgun (WGS) entry which is preliminary data.</text>
</comment>
<dbReference type="Pfam" id="PF13513">
    <property type="entry name" value="HEAT_EZ"/>
    <property type="match status" value="1"/>
</dbReference>
<name>A0A2T0FLY0_9ASCO</name>
<keyword evidence="8" id="KW-0539">Nucleus</keyword>
<comment type="subcellular location">
    <subcellularLocation>
        <location evidence="2">Cytoplasm</location>
    </subcellularLocation>
    <subcellularLocation>
        <location evidence="1">Nucleus envelope</location>
    </subcellularLocation>
</comment>
<dbReference type="STRING" id="45607.A0A2T0FLY0"/>
<proteinExistence type="inferred from homology"/>
<dbReference type="Proteomes" id="UP000238350">
    <property type="component" value="Unassembled WGS sequence"/>
</dbReference>
<reference evidence="12 13" key="1">
    <citation type="submission" date="2017-04" db="EMBL/GenBank/DDBJ databases">
        <title>Genome sequencing of [Candida] sorbophila.</title>
        <authorList>
            <person name="Ahn J.O."/>
        </authorList>
    </citation>
    <scope>NUCLEOTIDE SEQUENCE [LARGE SCALE GENOMIC DNA]</scope>
    <source>
        <strain evidence="12 13">DS02</strain>
    </source>
</reference>
<accession>A0A2T0FLY0</accession>
<dbReference type="InterPro" id="IPR016024">
    <property type="entry name" value="ARM-type_fold"/>
</dbReference>
<evidence type="ECO:0000256" key="4">
    <source>
        <dbReference type="ARBA" id="ARBA00022448"/>
    </source>
</evidence>
<keyword evidence="13" id="KW-1185">Reference proteome</keyword>
<dbReference type="Pfam" id="PF03810">
    <property type="entry name" value="IBN_N"/>
    <property type="match status" value="1"/>
</dbReference>
<dbReference type="Gene3D" id="1.25.10.10">
    <property type="entry name" value="Leucine-rich Repeat Variant"/>
    <property type="match status" value="1"/>
</dbReference>
<dbReference type="EMBL" id="NDIQ01000022">
    <property type="protein sequence ID" value="PRT55985.1"/>
    <property type="molecule type" value="Genomic_DNA"/>
</dbReference>
<dbReference type="PANTHER" id="PTHR10527">
    <property type="entry name" value="IMPORTIN BETA"/>
    <property type="match status" value="1"/>
</dbReference>
<evidence type="ECO:0000313" key="12">
    <source>
        <dbReference type="EMBL" id="PRT55985.1"/>
    </source>
</evidence>
<evidence type="ECO:0000259" key="11">
    <source>
        <dbReference type="PROSITE" id="PS50166"/>
    </source>
</evidence>
<keyword evidence="7" id="KW-0653">Protein transport</keyword>
<evidence type="ECO:0000256" key="2">
    <source>
        <dbReference type="ARBA" id="ARBA00004496"/>
    </source>
</evidence>
<dbReference type="GeneID" id="36517353"/>
<protein>
    <recommendedName>
        <fullName evidence="9">Importin-95</fullName>
    </recommendedName>
    <alternativeName>
        <fullName evidence="10">Karyopherin-95</fullName>
    </alternativeName>
</protein>
<evidence type="ECO:0000256" key="3">
    <source>
        <dbReference type="ARBA" id="ARBA00010907"/>
    </source>
</evidence>
<evidence type="ECO:0000256" key="7">
    <source>
        <dbReference type="ARBA" id="ARBA00022927"/>
    </source>
</evidence>
<dbReference type="SUPFAM" id="SSF48371">
    <property type="entry name" value="ARM repeat"/>
    <property type="match status" value="1"/>
</dbReference>
<dbReference type="InterPro" id="IPR058584">
    <property type="entry name" value="IMB1_TNPO1-like_TPR"/>
</dbReference>
<evidence type="ECO:0000256" key="8">
    <source>
        <dbReference type="ARBA" id="ARBA00023242"/>
    </source>
</evidence>
<comment type="similarity">
    <text evidence="3">Belongs to the importin beta family. Importin beta-1 subfamily.</text>
</comment>
<dbReference type="RefSeq" id="XP_024665930.1">
    <property type="nucleotide sequence ID" value="XM_024810162.1"/>
</dbReference>
<dbReference type="OrthoDB" id="10263328at2759"/>
<dbReference type="AlphaFoldDB" id="A0A2T0FLY0"/>
<dbReference type="FunFam" id="1.25.10.10:FF:000027">
    <property type="entry name" value="Importin subunit beta-1"/>
    <property type="match status" value="1"/>
</dbReference>
<evidence type="ECO:0000256" key="6">
    <source>
        <dbReference type="ARBA" id="ARBA00022737"/>
    </source>
</evidence>
<dbReference type="GO" id="GO:0031267">
    <property type="term" value="F:small GTPase binding"/>
    <property type="evidence" value="ECO:0007669"/>
    <property type="project" value="InterPro"/>
</dbReference>
<dbReference type="InterPro" id="IPR040122">
    <property type="entry name" value="Importin_beta"/>
</dbReference>
<evidence type="ECO:0000256" key="9">
    <source>
        <dbReference type="ARBA" id="ARBA00079884"/>
    </source>
</evidence>
<dbReference type="SMART" id="SM00913">
    <property type="entry name" value="IBN_N"/>
    <property type="match status" value="1"/>
</dbReference>
<dbReference type="InterPro" id="IPR001494">
    <property type="entry name" value="Importin-beta_N"/>
</dbReference>
<keyword evidence="6" id="KW-0677">Repeat</keyword>
<evidence type="ECO:0000256" key="1">
    <source>
        <dbReference type="ARBA" id="ARBA00004259"/>
    </source>
</evidence>
<evidence type="ECO:0000256" key="5">
    <source>
        <dbReference type="ARBA" id="ARBA00022490"/>
    </source>
</evidence>
<dbReference type="Pfam" id="PF25574">
    <property type="entry name" value="TPR_IMB1"/>
    <property type="match status" value="1"/>
</dbReference>
<organism evidence="12 13">
    <name type="scientific">Wickerhamiella sorbophila</name>
    <dbReference type="NCBI Taxonomy" id="45607"/>
    <lineage>
        <taxon>Eukaryota</taxon>
        <taxon>Fungi</taxon>
        <taxon>Dikarya</taxon>
        <taxon>Ascomycota</taxon>
        <taxon>Saccharomycotina</taxon>
        <taxon>Dipodascomycetes</taxon>
        <taxon>Dipodascales</taxon>
        <taxon>Trichomonascaceae</taxon>
        <taxon>Wickerhamiella</taxon>
    </lineage>
</organism>